<dbReference type="InterPro" id="IPR029045">
    <property type="entry name" value="ClpP/crotonase-like_dom_sf"/>
</dbReference>
<dbReference type="GO" id="GO:0004165">
    <property type="term" value="F:delta(3)-delta(2)-enoyl-CoA isomerase activity"/>
    <property type="evidence" value="ECO:0007669"/>
    <property type="project" value="TreeGrafter"/>
</dbReference>
<dbReference type="CDD" id="cd06558">
    <property type="entry name" value="crotonase-like"/>
    <property type="match status" value="1"/>
</dbReference>
<dbReference type="Proteomes" id="UP001162131">
    <property type="component" value="Unassembled WGS sequence"/>
</dbReference>
<dbReference type="GO" id="GO:0006635">
    <property type="term" value="P:fatty acid beta-oxidation"/>
    <property type="evidence" value="ECO:0007669"/>
    <property type="project" value="TreeGrafter"/>
</dbReference>
<comment type="caution">
    <text evidence="1">The sequence shown here is derived from an EMBL/GenBank/DDBJ whole genome shotgun (WGS) entry which is preliminary data.</text>
</comment>
<dbReference type="GO" id="GO:0005777">
    <property type="term" value="C:peroxisome"/>
    <property type="evidence" value="ECO:0007669"/>
    <property type="project" value="TreeGrafter"/>
</dbReference>
<organism evidence="1 2">
    <name type="scientific">Blepharisma stoltei</name>
    <dbReference type="NCBI Taxonomy" id="1481888"/>
    <lineage>
        <taxon>Eukaryota</taxon>
        <taxon>Sar</taxon>
        <taxon>Alveolata</taxon>
        <taxon>Ciliophora</taxon>
        <taxon>Postciliodesmatophora</taxon>
        <taxon>Heterotrichea</taxon>
        <taxon>Heterotrichida</taxon>
        <taxon>Blepharismidae</taxon>
        <taxon>Blepharisma</taxon>
    </lineage>
</organism>
<keyword evidence="2" id="KW-1185">Reference proteome</keyword>
<dbReference type="PANTHER" id="PTHR11941">
    <property type="entry name" value="ENOYL-COA HYDRATASE-RELATED"/>
    <property type="match status" value="1"/>
</dbReference>
<evidence type="ECO:0000313" key="1">
    <source>
        <dbReference type="EMBL" id="CAG9313020.1"/>
    </source>
</evidence>
<reference evidence="1" key="1">
    <citation type="submission" date="2021-09" db="EMBL/GenBank/DDBJ databases">
        <authorList>
            <consortium name="AG Swart"/>
            <person name="Singh M."/>
            <person name="Singh A."/>
            <person name="Seah K."/>
            <person name="Emmerich C."/>
        </authorList>
    </citation>
    <scope>NUCLEOTIDE SEQUENCE</scope>
    <source>
        <strain evidence="1">ATCC30299</strain>
    </source>
</reference>
<evidence type="ECO:0000313" key="2">
    <source>
        <dbReference type="Proteomes" id="UP001162131"/>
    </source>
</evidence>
<gene>
    <name evidence="1" type="ORF">BSTOLATCC_MIC7805</name>
</gene>
<proteinExistence type="predicted"/>
<protein>
    <recommendedName>
        <fullName evidence="3">Enoyl-CoA hydratase/isomerase</fullName>
    </recommendedName>
</protein>
<dbReference type="Gene3D" id="3.90.226.10">
    <property type="entry name" value="2-enoyl-CoA Hydratase, Chain A, domain 1"/>
    <property type="match status" value="1"/>
</dbReference>
<dbReference type="Pfam" id="PF00378">
    <property type="entry name" value="ECH_1"/>
    <property type="match status" value="1"/>
</dbReference>
<accession>A0AAU9IGS1</accession>
<dbReference type="EMBL" id="CAJZBQ010000009">
    <property type="protein sequence ID" value="CAG9313020.1"/>
    <property type="molecule type" value="Genomic_DNA"/>
</dbReference>
<dbReference type="InterPro" id="IPR001753">
    <property type="entry name" value="Enoyl-CoA_hydra/iso"/>
</dbReference>
<name>A0AAU9IGS1_9CILI</name>
<dbReference type="AlphaFoldDB" id="A0AAU9IGS1"/>
<evidence type="ECO:0008006" key="3">
    <source>
        <dbReference type="Google" id="ProtNLM"/>
    </source>
</evidence>
<dbReference type="SUPFAM" id="SSF52096">
    <property type="entry name" value="ClpP/crotonase"/>
    <property type="match status" value="1"/>
</dbReference>
<sequence length="237" mass="26725">MVELEQKGGVFILSIPHVFTVPLIQEVHRALDTVEKHDGPTALVFRSTHPNIFHAGMNIKLLQKEGPEEFFRIYENLQKLCARLLSIGLPTIAACNGPVVAGGFIFLGAISYVVSSPTAFFSMTELKLGMVVEKSGYMILRSKMDERTIRDIALFGRRIEAEEGLRRKIIDEIVPKEKVLERAIELANELAPLGERREVHQCIKQSMYKDIIESGVHASYPDEFKVHVRNAFNLPKL</sequence>
<dbReference type="PANTHER" id="PTHR11941:SF75">
    <property type="entry name" value="ENOYL-COA HYDRATASE_ISOMERASE FAMILY PROTEIN"/>
    <property type="match status" value="1"/>
</dbReference>